<organism evidence="2 3">
    <name type="scientific">Prevotella heparinolytica</name>
    <dbReference type="NCBI Taxonomy" id="28113"/>
    <lineage>
        <taxon>Bacteria</taxon>
        <taxon>Pseudomonadati</taxon>
        <taxon>Bacteroidota</taxon>
        <taxon>Bacteroidia</taxon>
        <taxon>Bacteroidales</taxon>
        <taxon>Bacteroidaceae</taxon>
        <taxon>Bacteroides</taxon>
    </lineage>
</organism>
<feature type="transmembrane region" description="Helical" evidence="1">
    <location>
        <begin position="199"/>
        <end position="218"/>
    </location>
</feature>
<evidence type="ECO:0000313" key="3">
    <source>
        <dbReference type="Proteomes" id="UP000279562"/>
    </source>
</evidence>
<sequence>MILKFYSSTDKNLLTKKKIVIKFVSFYIVSQTVVMLSIGIFYLALKFSNIDPYLFYPHSIRNNVPDQWYLVFFIGPVIEEIAFRLGISFNKKDLAVSLPVLCFILLSAAWGGYSSRVVLKCMISVCVFIFLIALPRDFSGRYASKFGKQTVVGLVFLFGFLHLFNFDISVRYLPIYIFLCSPQIIMGMTFSYLRLNAGFMYAVGAHMTVNGISVFFQVI</sequence>
<evidence type="ECO:0000256" key="1">
    <source>
        <dbReference type="SAM" id="Phobius"/>
    </source>
</evidence>
<dbReference type="RefSeq" id="WP_125238234.1">
    <property type="nucleotide sequence ID" value="NZ_RQYF01000003.1"/>
</dbReference>
<reference evidence="2 3" key="1">
    <citation type="submission" date="2018-11" db="EMBL/GenBank/DDBJ databases">
        <title>Genomes From Bacteria Associated with the Canine Oral Cavity: a Test Case for Automated Genome-Based Taxonomic Assignment.</title>
        <authorList>
            <person name="Coil D.A."/>
            <person name="Jospin G."/>
            <person name="Darling A.E."/>
            <person name="Wallis C."/>
            <person name="Davis I.J."/>
            <person name="Harris S."/>
            <person name="Eisen J.A."/>
            <person name="Holcombe L.J."/>
            <person name="O'Flynn C."/>
        </authorList>
    </citation>
    <scope>NUCLEOTIDE SEQUENCE [LARGE SCALE GENOMIC DNA]</scope>
    <source>
        <strain evidence="2 3">OH1047_COT-310</strain>
    </source>
</reference>
<keyword evidence="1" id="KW-0472">Membrane</keyword>
<keyword evidence="2" id="KW-0645">Protease</keyword>
<proteinExistence type="predicted"/>
<feature type="transmembrane region" description="Helical" evidence="1">
    <location>
        <begin position="172"/>
        <end position="192"/>
    </location>
</feature>
<dbReference type="Proteomes" id="UP000279562">
    <property type="component" value="Unassembled WGS sequence"/>
</dbReference>
<feature type="transmembrane region" description="Helical" evidence="1">
    <location>
        <begin position="94"/>
        <end position="111"/>
    </location>
</feature>
<feature type="transmembrane region" description="Helical" evidence="1">
    <location>
        <begin position="117"/>
        <end position="134"/>
    </location>
</feature>
<keyword evidence="3" id="KW-1185">Reference proteome</keyword>
<evidence type="ECO:0000313" key="2">
    <source>
        <dbReference type="EMBL" id="RRD93119.1"/>
    </source>
</evidence>
<comment type="caution">
    <text evidence="2">The sequence shown here is derived from an EMBL/GenBank/DDBJ whole genome shotgun (WGS) entry which is preliminary data.</text>
</comment>
<gene>
    <name evidence="2" type="ORF">EII33_01580</name>
</gene>
<feature type="transmembrane region" description="Helical" evidence="1">
    <location>
        <begin position="20"/>
        <end position="45"/>
    </location>
</feature>
<keyword evidence="1" id="KW-0812">Transmembrane</keyword>
<dbReference type="GO" id="GO:0008237">
    <property type="term" value="F:metallopeptidase activity"/>
    <property type="evidence" value="ECO:0007669"/>
    <property type="project" value="UniProtKB-KW"/>
</dbReference>
<dbReference type="GO" id="GO:0006508">
    <property type="term" value="P:proteolysis"/>
    <property type="evidence" value="ECO:0007669"/>
    <property type="project" value="UniProtKB-KW"/>
</dbReference>
<dbReference type="EMBL" id="RQYF01000003">
    <property type="protein sequence ID" value="RRD93119.1"/>
    <property type="molecule type" value="Genomic_DNA"/>
</dbReference>
<feature type="transmembrane region" description="Helical" evidence="1">
    <location>
        <begin position="146"/>
        <end position="166"/>
    </location>
</feature>
<keyword evidence="1" id="KW-1133">Transmembrane helix</keyword>
<protein>
    <submittedName>
        <fullName evidence="2">CPBP family intramembrane metalloprotease</fullName>
    </submittedName>
</protein>
<dbReference type="AlphaFoldDB" id="A0A3P2AC47"/>
<keyword evidence="2" id="KW-0482">Metalloprotease</keyword>
<accession>A0A3P2AC47</accession>
<name>A0A3P2AC47_9BACE</name>
<keyword evidence="2" id="KW-0378">Hydrolase</keyword>